<protein>
    <recommendedName>
        <fullName evidence="3">RNase H type-1 domain-containing protein</fullName>
    </recommendedName>
</protein>
<evidence type="ECO:0008006" key="3">
    <source>
        <dbReference type="Google" id="ProtNLM"/>
    </source>
</evidence>
<organism evidence="1 2">
    <name type="scientific">Hibiscus sabdariffa</name>
    <name type="common">roselle</name>
    <dbReference type="NCBI Taxonomy" id="183260"/>
    <lineage>
        <taxon>Eukaryota</taxon>
        <taxon>Viridiplantae</taxon>
        <taxon>Streptophyta</taxon>
        <taxon>Embryophyta</taxon>
        <taxon>Tracheophyta</taxon>
        <taxon>Spermatophyta</taxon>
        <taxon>Magnoliopsida</taxon>
        <taxon>eudicotyledons</taxon>
        <taxon>Gunneridae</taxon>
        <taxon>Pentapetalae</taxon>
        <taxon>rosids</taxon>
        <taxon>malvids</taxon>
        <taxon>Malvales</taxon>
        <taxon>Malvaceae</taxon>
        <taxon>Malvoideae</taxon>
        <taxon>Hibiscus</taxon>
    </lineage>
</organism>
<dbReference type="Proteomes" id="UP001396334">
    <property type="component" value="Unassembled WGS sequence"/>
</dbReference>
<dbReference type="EMBL" id="JBBPBN010000992">
    <property type="protein sequence ID" value="KAK8480757.1"/>
    <property type="molecule type" value="Genomic_DNA"/>
</dbReference>
<comment type="caution">
    <text evidence="1">The sequence shown here is derived from an EMBL/GenBank/DDBJ whole genome shotgun (WGS) entry which is preliminary data.</text>
</comment>
<keyword evidence="2" id="KW-1185">Reference proteome</keyword>
<gene>
    <name evidence="1" type="ORF">V6N11_009821</name>
</gene>
<evidence type="ECO:0000313" key="2">
    <source>
        <dbReference type="Proteomes" id="UP001396334"/>
    </source>
</evidence>
<reference evidence="1 2" key="1">
    <citation type="journal article" date="2024" name="G3 (Bethesda)">
        <title>Genome assembly of Hibiscus sabdariffa L. provides insights into metabolisms of medicinal natural products.</title>
        <authorList>
            <person name="Kim T."/>
        </authorList>
    </citation>
    <scope>NUCLEOTIDE SEQUENCE [LARGE SCALE GENOMIC DNA]</scope>
    <source>
        <strain evidence="1">TK-2024</strain>
        <tissue evidence="1">Old leaves</tissue>
    </source>
</reference>
<proteinExistence type="predicted"/>
<name>A0ABR1ZKA1_9ROSI</name>
<accession>A0ABR1ZKA1</accession>
<evidence type="ECO:0000313" key="1">
    <source>
        <dbReference type="EMBL" id="KAK8480757.1"/>
    </source>
</evidence>
<sequence>MNLRPPVLLNLKFNVSEVTKENKAGCGGILRIEEDTLRALCSGPIEGIGMNFAKLVAIKPVLELFLEANWYHVAGLTIEVDSQSSFELVERSCSKALEKVASFGNLTPRKKVLFWIENPTSCPWTWWETCWTDKLARIIGAISFCHVPRLSSGIADCITKAGLHRQEFFKA</sequence>